<dbReference type="AlphaFoldDB" id="A0A8I0ALD0"/>
<keyword evidence="1" id="KW-0472">Membrane</keyword>
<evidence type="ECO:0000313" key="3">
    <source>
        <dbReference type="Proteomes" id="UP000615234"/>
    </source>
</evidence>
<comment type="caution">
    <text evidence="2">The sequence shown here is derived from an EMBL/GenBank/DDBJ whole genome shotgun (WGS) entry which is preliminary data.</text>
</comment>
<accession>A0A8I0ALD0</accession>
<dbReference type="PIRSF" id="PIRSF029895">
    <property type="entry name" value="SpoIV"/>
    <property type="match status" value="1"/>
</dbReference>
<feature type="transmembrane region" description="Helical" evidence="1">
    <location>
        <begin position="100"/>
        <end position="121"/>
    </location>
</feature>
<protein>
    <submittedName>
        <fullName evidence="2">Sporulation protein YqfD</fullName>
    </submittedName>
</protein>
<dbReference type="InterPro" id="IPR010690">
    <property type="entry name" value="YqfD"/>
</dbReference>
<organism evidence="2 3">
    <name type="scientific">Coprococcus hominis</name>
    <name type="common">ex Liu et al. 2022</name>
    <dbReference type="NCBI Taxonomy" id="2763039"/>
    <lineage>
        <taxon>Bacteria</taxon>
        <taxon>Bacillati</taxon>
        <taxon>Bacillota</taxon>
        <taxon>Clostridia</taxon>
        <taxon>Lachnospirales</taxon>
        <taxon>Lachnospiraceae</taxon>
        <taxon>Coprococcus</taxon>
    </lineage>
</organism>
<evidence type="ECO:0000256" key="1">
    <source>
        <dbReference type="SAM" id="Phobius"/>
    </source>
</evidence>
<proteinExistence type="predicted"/>
<reference evidence="2 3" key="1">
    <citation type="submission" date="2020-08" db="EMBL/GenBank/DDBJ databases">
        <title>Genome public.</title>
        <authorList>
            <person name="Liu C."/>
            <person name="Sun Q."/>
        </authorList>
    </citation>
    <scope>NUCLEOTIDE SEQUENCE [LARGE SCALE GENOMIC DNA]</scope>
    <source>
        <strain evidence="2 3">NSJ-10</strain>
    </source>
</reference>
<dbReference type="EMBL" id="JACOOX010000003">
    <property type="protein sequence ID" value="MBC5662466.1"/>
    <property type="molecule type" value="Genomic_DNA"/>
</dbReference>
<keyword evidence="1" id="KW-1133">Transmembrane helix</keyword>
<sequence>MNNIVYIEGGNRMFDIILRYLYGFAKIHLRGIHINRFVNLCKARDIKLWNLEQKEDEIFFFTASKDIARLEEPARKTGSDVEVLRVYGIREFIRKNKKRIPFVAGFILFAVLIYIQSLFIWEISVSGESDYTSDEILQHINEYYVQTGTPKSKVDCAELEKNLRKDFEDIAWISCALTGTKLSVEITETLNVFTDTSMKEPCNIIASQDCTITEIVTASGTPVVKAGDDVKKGDILISGAVYLYDDNNEVLDTNYVSAEGTVYGICVYHYKDTVPLSCYSKEYTGNEKSYYSFGAFQYSLTPYVPKCSFEAYDLFSDTSRLHIGKNFYLPFQIEAYTIKEYRLKKETVSMEAAAASVKEKLSRYIGNLQEKGVQIIENNVKITNSGDECLAEGDITVRQLIGIPHELQIISEEQTLE</sequence>
<gene>
    <name evidence="2" type="primary">yqfD</name>
    <name evidence="2" type="ORF">H8S09_06085</name>
</gene>
<keyword evidence="3" id="KW-1185">Reference proteome</keyword>
<name>A0A8I0ALD0_9FIRM</name>
<dbReference type="Pfam" id="PF06898">
    <property type="entry name" value="YqfD"/>
    <property type="match status" value="1"/>
</dbReference>
<keyword evidence="1" id="KW-0812">Transmembrane</keyword>
<dbReference type="RefSeq" id="WP_186847543.1">
    <property type="nucleotide sequence ID" value="NZ_JACOOX010000003.1"/>
</dbReference>
<dbReference type="Proteomes" id="UP000615234">
    <property type="component" value="Unassembled WGS sequence"/>
</dbReference>
<evidence type="ECO:0000313" key="2">
    <source>
        <dbReference type="EMBL" id="MBC5662466.1"/>
    </source>
</evidence>
<dbReference type="NCBIfam" id="TIGR02876">
    <property type="entry name" value="spore_yqfD"/>
    <property type="match status" value="1"/>
</dbReference>